<keyword evidence="1" id="KW-1133">Transmembrane helix</keyword>
<keyword evidence="1" id="KW-0472">Membrane</keyword>
<dbReference type="RefSeq" id="WP_042278600.1">
    <property type="nucleotide sequence ID" value="NZ_BBML01000004.1"/>
</dbReference>
<comment type="caution">
    <text evidence="2">The sequence shown here is derived from an EMBL/GenBank/DDBJ whole genome shotgun (WGS) entry which is preliminary data.</text>
</comment>
<reference evidence="2" key="1">
    <citation type="journal article" date="2014" name="Genome Announc.">
        <title>Draft Genome Sequences of Marine Flavobacterium Nonlabens Strains NR17, NR24, NR27, NR32, NR33, and Ara13.</title>
        <authorList>
            <person name="Nakanishi M."/>
            <person name="Meirelles P."/>
            <person name="Suzuki R."/>
            <person name="Takatani N."/>
            <person name="Mino S."/>
            <person name="Suda W."/>
            <person name="Oshima K."/>
            <person name="Hattori M."/>
            <person name="Ohkuma M."/>
            <person name="Hosokawa M."/>
            <person name="Miyashita K."/>
            <person name="Thompson F.L."/>
            <person name="Niwa A."/>
            <person name="Sawabe T."/>
            <person name="Sawabe T."/>
        </authorList>
    </citation>
    <scope>NUCLEOTIDE SEQUENCE [LARGE SCALE GENOMIC DNA]</scope>
    <source>
        <strain evidence="2">JCM 19294</strain>
    </source>
</reference>
<evidence type="ECO:0000313" key="3">
    <source>
        <dbReference type="Proteomes" id="UP000029221"/>
    </source>
</evidence>
<name>A0A090Q5M2_9FLAO</name>
<feature type="transmembrane region" description="Helical" evidence="1">
    <location>
        <begin position="315"/>
        <end position="338"/>
    </location>
</feature>
<feature type="transmembrane region" description="Helical" evidence="1">
    <location>
        <begin position="61"/>
        <end position="79"/>
    </location>
</feature>
<keyword evidence="1" id="KW-0812">Transmembrane</keyword>
<feature type="transmembrane region" description="Helical" evidence="1">
    <location>
        <begin position="91"/>
        <end position="110"/>
    </location>
</feature>
<keyword evidence="3" id="KW-1185">Reference proteome</keyword>
<dbReference type="Proteomes" id="UP000029221">
    <property type="component" value="Unassembled WGS sequence"/>
</dbReference>
<organism evidence="2 3">
    <name type="scientific">Nonlabens tegetincola</name>
    <dbReference type="NCBI Taxonomy" id="323273"/>
    <lineage>
        <taxon>Bacteria</taxon>
        <taxon>Pseudomonadati</taxon>
        <taxon>Bacteroidota</taxon>
        <taxon>Flavobacteriia</taxon>
        <taxon>Flavobacteriales</taxon>
        <taxon>Flavobacteriaceae</taxon>
        <taxon>Nonlabens</taxon>
    </lineage>
</organism>
<feature type="transmembrane region" description="Helical" evidence="1">
    <location>
        <begin position="117"/>
        <end position="136"/>
    </location>
</feature>
<feature type="transmembrane region" description="Helical" evidence="1">
    <location>
        <begin position="192"/>
        <end position="225"/>
    </location>
</feature>
<dbReference type="AlphaFoldDB" id="A0A090Q5M2"/>
<evidence type="ECO:0000313" key="2">
    <source>
        <dbReference type="EMBL" id="GAK97028.1"/>
    </source>
</evidence>
<feature type="transmembrane region" description="Helical" evidence="1">
    <location>
        <begin position="35"/>
        <end position="52"/>
    </location>
</feature>
<evidence type="ECO:0000256" key="1">
    <source>
        <dbReference type="SAM" id="Phobius"/>
    </source>
</evidence>
<dbReference type="EMBL" id="BBML01000004">
    <property type="protein sequence ID" value="GAK97028.1"/>
    <property type="molecule type" value="Genomic_DNA"/>
</dbReference>
<feature type="transmembrane region" description="Helical" evidence="1">
    <location>
        <begin position="237"/>
        <end position="259"/>
    </location>
</feature>
<gene>
    <name evidence="2" type="ORF">JCM19294_534</name>
</gene>
<protein>
    <submittedName>
        <fullName evidence="2">Uncharacterized protein</fullName>
    </submittedName>
</protein>
<accession>A0A090Q5M2</accession>
<proteinExistence type="predicted"/>
<sequence length="342" mass="39697">MFKQTDASLFYYQNRQPLLDIFIVSNFMFATYLNIPNYILLPTLLLSIWWLFDFRKSIKSLSGLGILTLFSCISFYSYRFDFSQLDRIDDFIPVSALFFLSVSLAISPYVKRSTMKLFCYFFILEIVLALVLFLTGNENVSGLMLNVKNLADYEYELPLRGVHVLSDSATVFGLNSFVLLILNHQFFKNHKFYHLFLVLGILGVVLSGSKYMIFILLPFFLFKYLLRRKIGFSKITLLVISVLLLFVICLVMLTSLSFLNVLTSQRLSIFYNFYKFLCENFWLGNNSMDLRMSTSSGKQYHAHNSFIQVIATNGFIYFNFLAILIAKKLIGITTLVFFSSFY</sequence>